<feature type="region of interest" description="Disordered" evidence="8">
    <location>
        <begin position="484"/>
        <end position="513"/>
    </location>
</feature>
<keyword evidence="3" id="KW-0677">Repeat</keyword>
<dbReference type="PaxDb" id="29760-VIT_14s0081g00400.t01"/>
<accession>D7TXC9</accession>
<feature type="transmembrane region" description="Helical" evidence="9">
    <location>
        <begin position="583"/>
        <end position="609"/>
    </location>
</feature>
<dbReference type="Proteomes" id="UP000009183">
    <property type="component" value="Chromosome 14"/>
</dbReference>
<dbReference type="InterPro" id="IPR026961">
    <property type="entry name" value="PGG_dom"/>
</dbReference>
<dbReference type="Pfam" id="PF13637">
    <property type="entry name" value="Ank_4"/>
    <property type="match status" value="1"/>
</dbReference>
<dbReference type="Pfam" id="PF12796">
    <property type="entry name" value="Ank_2"/>
    <property type="match status" value="2"/>
</dbReference>
<feature type="domain" description="PGG" evidence="10">
    <location>
        <begin position="536"/>
        <end position="647"/>
    </location>
</feature>
<dbReference type="Pfam" id="PF13962">
    <property type="entry name" value="PGG"/>
    <property type="match status" value="1"/>
</dbReference>
<evidence type="ECO:0000259" key="10">
    <source>
        <dbReference type="Pfam" id="PF13962"/>
    </source>
</evidence>
<evidence type="ECO:0000256" key="6">
    <source>
        <dbReference type="ARBA" id="ARBA00023136"/>
    </source>
</evidence>
<dbReference type="SMR" id="D7TXC9"/>
<dbReference type="SUPFAM" id="SSF48403">
    <property type="entry name" value="Ankyrin repeat"/>
    <property type="match status" value="2"/>
</dbReference>
<dbReference type="STRING" id="29760.D7TXC9"/>
<feature type="repeat" description="ANK" evidence="7">
    <location>
        <begin position="112"/>
        <end position="134"/>
    </location>
</feature>
<evidence type="ECO:0000256" key="4">
    <source>
        <dbReference type="ARBA" id="ARBA00022989"/>
    </source>
</evidence>
<dbReference type="HOGENOM" id="CLU_000134_36_4_1"/>
<gene>
    <name evidence="11" type="ordered locus">VIT_14s0081g00400</name>
</gene>
<feature type="repeat" description="ANK" evidence="7">
    <location>
        <begin position="387"/>
        <end position="420"/>
    </location>
</feature>
<evidence type="ECO:0000256" key="2">
    <source>
        <dbReference type="ARBA" id="ARBA00022692"/>
    </source>
</evidence>
<evidence type="ECO:0000256" key="3">
    <source>
        <dbReference type="ARBA" id="ARBA00022737"/>
    </source>
</evidence>
<evidence type="ECO:0000313" key="11">
    <source>
        <dbReference type="EMBL" id="CBI35184.3"/>
    </source>
</evidence>
<name>D7TXC9_VITVI</name>
<keyword evidence="2 9" id="KW-0812">Transmembrane</keyword>
<dbReference type="PROSITE" id="PS50088">
    <property type="entry name" value="ANK_REPEAT"/>
    <property type="match status" value="5"/>
</dbReference>
<dbReference type="ExpressionAtlas" id="D7TXC9">
    <property type="expression patterns" value="baseline and differential"/>
</dbReference>
<keyword evidence="5 7" id="KW-0040">ANK repeat</keyword>
<keyword evidence="4 9" id="KW-1133">Transmembrane helix</keyword>
<dbReference type="InParanoid" id="D7TXC9"/>
<evidence type="ECO:0000256" key="9">
    <source>
        <dbReference type="SAM" id="Phobius"/>
    </source>
</evidence>
<dbReference type="OMA" id="IRENAYM"/>
<feature type="transmembrane region" description="Helical" evidence="9">
    <location>
        <begin position="544"/>
        <end position="563"/>
    </location>
</feature>
<evidence type="ECO:0000256" key="8">
    <source>
        <dbReference type="SAM" id="MobiDB-lite"/>
    </source>
</evidence>
<dbReference type="GO" id="GO:0005886">
    <property type="term" value="C:plasma membrane"/>
    <property type="evidence" value="ECO:0000318"/>
    <property type="project" value="GO_Central"/>
</dbReference>
<dbReference type="EMBL" id="FN596256">
    <property type="protein sequence ID" value="CBI35184.3"/>
    <property type="molecule type" value="Genomic_DNA"/>
</dbReference>
<dbReference type="PANTHER" id="PTHR24186:SF50">
    <property type="entry name" value="ANKYRIN REPEAT-CONTAINING PROTEIN ITN1-LIKE ISOFORM X1"/>
    <property type="match status" value="1"/>
</dbReference>
<feature type="transmembrane region" description="Helical" evidence="9">
    <location>
        <begin position="621"/>
        <end position="648"/>
    </location>
</feature>
<protein>
    <recommendedName>
        <fullName evidence="10">PGG domain-containing protein</fullName>
    </recommendedName>
</protein>
<feature type="repeat" description="ANK" evidence="7">
    <location>
        <begin position="283"/>
        <end position="310"/>
    </location>
</feature>
<sequence length="699" mass="78165">MDSDFHCQDMDTDLYIAAKTGDKNYLQKPHSLQSIPCQATSQKRNALHIAANFKCIGFAEALVEKFPELLTRADFKGDTPLHIASRTGCSDMVKCFLESKNAKQALEMKNGRADTALHVAVRNGHLEVVNRLVQENPKMLDLVNNHKESPLYLAVERGFFKIADELLKGNSSECSCEGTKGMTALHAAVIRTHKGPELGKPIPPELSVNGLGLHLRGEWFPGTQSNVGQEVPELSLEKLRRVVTNFFFRVRGHFKGKQLNDEIDILEVLFEMKKDVIKKADEFGWTPLHYAAHLGHLEATEKLLKYDKSVAGLLDVEHSCALHIAAKEGHTNVMEQIITCLPDVYDLIDNKGRTILHVAAQYGNARVVKYILKKPNLESIINEPDKEGNTPLHLAAIYGHYGVVIMLAADDRVDKRAMNNEYLKTIDIVQSNMDIGEIIKYWIMRKLEHAGGRQSLHRLVIRENAYMQNGDNEGYQENANMWTDNNGHQKTSDGIYRSASETSTQSSDGASRTASNMSILLDRNREIMKEKQLRSHRLKDISNTHLLVATLIATVTFAAGFTLPGGYNDEGPDKGKAVLSTKIAFKAFLLSDGIAFYCSTAAVFLHFFASLERSYHLLLRFIKFSAILTYVSILGMVIAFTSGIYLVLPSSSELSTSAFVLGCLFLTFYIFGLSQSEDPTKLKMKKKKKILKNTYLNFN</sequence>
<keyword evidence="6 9" id="KW-0472">Membrane</keyword>
<dbReference type="PROSITE" id="PS50297">
    <property type="entry name" value="ANK_REP_REGION"/>
    <property type="match status" value="5"/>
</dbReference>
<evidence type="ECO:0000256" key="1">
    <source>
        <dbReference type="ARBA" id="ARBA00004141"/>
    </source>
</evidence>
<feature type="repeat" description="ANK" evidence="7">
    <location>
        <begin position="351"/>
        <end position="374"/>
    </location>
</feature>
<dbReference type="FunFam" id="1.25.40.20:FF:001208">
    <property type="entry name" value="Uncharacterized protein"/>
    <property type="match status" value="1"/>
</dbReference>
<evidence type="ECO:0000256" key="5">
    <source>
        <dbReference type="ARBA" id="ARBA00023043"/>
    </source>
</evidence>
<dbReference type="eggNOG" id="KOG0504">
    <property type="taxonomic scope" value="Eukaryota"/>
</dbReference>
<feature type="transmembrane region" description="Helical" evidence="9">
    <location>
        <begin position="654"/>
        <end position="674"/>
    </location>
</feature>
<feature type="compositionally biased region" description="Polar residues" evidence="8">
    <location>
        <begin position="499"/>
        <end position="513"/>
    </location>
</feature>
<dbReference type="InterPro" id="IPR036770">
    <property type="entry name" value="Ankyrin_rpt-contain_sf"/>
</dbReference>
<reference evidence="12" key="1">
    <citation type="journal article" date="2007" name="Nature">
        <title>The grapevine genome sequence suggests ancestral hexaploidization in major angiosperm phyla.</title>
        <authorList>
            <consortium name="The French-Italian Public Consortium for Grapevine Genome Characterization."/>
            <person name="Jaillon O."/>
            <person name="Aury J.-M."/>
            <person name="Noel B."/>
            <person name="Policriti A."/>
            <person name="Clepet C."/>
            <person name="Casagrande A."/>
            <person name="Choisne N."/>
            <person name="Aubourg S."/>
            <person name="Vitulo N."/>
            <person name="Jubin C."/>
            <person name="Vezzi A."/>
            <person name="Legeai F."/>
            <person name="Hugueney P."/>
            <person name="Dasilva C."/>
            <person name="Horner D."/>
            <person name="Mica E."/>
            <person name="Jublot D."/>
            <person name="Poulain J."/>
            <person name="Bruyere C."/>
            <person name="Billault A."/>
            <person name="Segurens B."/>
            <person name="Gouyvenoux M."/>
            <person name="Ugarte E."/>
            <person name="Cattonaro F."/>
            <person name="Anthouard V."/>
            <person name="Vico V."/>
            <person name="Del Fabbro C."/>
            <person name="Alaux M."/>
            <person name="Di Gaspero G."/>
            <person name="Dumas V."/>
            <person name="Felice N."/>
            <person name="Paillard S."/>
            <person name="Juman I."/>
            <person name="Moroldo M."/>
            <person name="Scalabrin S."/>
            <person name="Canaguier A."/>
            <person name="Le Clainche I."/>
            <person name="Malacrida G."/>
            <person name="Durand E."/>
            <person name="Pesole G."/>
            <person name="Laucou V."/>
            <person name="Chatelet P."/>
            <person name="Merdinoglu D."/>
            <person name="Delledonne M."/>
            <person name="Pezzotti M."/>
            <person name="Lecharny A."/>
            <person name="Scarpelli C."/>
            <person name="Artiguenave F."/>
            <person name="Pe M.E."/>
            <person name="Valle G."/>
            <person name="Morgante M."/>
            <person name="Caboche M."/>
            <person name="Adam-Blondon A.-F."/>
            <person name="Weissenbach J."/>
            <person name="Quetier F."/>
            <person name="Wincker P."/>
        </authorList>
    </citation>
    <scope>NUCLEOTIDE SEQUENCE [LARGE SCALE GENOMIC DNA]</scope>
    <source>
        <strain evidence="12">cv. Pinot noir / PN40024</strain>
    </source>
</reference>
<dbReference type="AlphaFoldDB" id="D7TXC9"/>
<organism evidence="11 12">
    <name type="scientific">Vitis vinifera</name>
    <name type="common">Grape</name>
    <dbReference type="NCBI Taxonomy" id="29760"/>
    <lineage>
        <taxon>Eukaryota</taxon>
        <taxon>Viridiplantae</taxon>
        <taxon>Streptophyta</taxon>
        <taxon>Embryophyta</taxon>
        <taxon>Tracheophyta</taxon>
        <taxon>Spermatophyta</taxon>
        <taxon>Magnoliopsida</taxon>
        <taxon>eudicotyledons</taxon>
        <taxon>Gunneridae</taxon>
        <taxon>Pentapetalae</taxon>
        <taxon>rosids</taxon>
        <taxon>Vitales</taxon>
        <taxon>Vitaceae</taxon>
        <taxon>Viteae</taxon>
        <taxon>Vitis</taxon>
    </lineage>
</organism>
<comment type="subcellular location">
    <subcellularLocation>
        <location evidence="1">Membrane</location>
        <topology evidence="1">Multi-pass membrane protein</topology>
    </subcellularLocation>
</comment>
<keyword evidence="12" id="KW-1185">Reference proteome</keyword>
<proteinExistence type="predicted"/>
<dbReference type="PANTHER" id="PTHR24186">
    <property type="entry name" value="PROTEIN PHOSPHATASE 1 REGULATORY SUBUNIT"/>
    <property type="match status" value="1"/>
</dbReference>
<feature type="repeat" description="ANK" evidence="7">
    <location>
        <begin position="76"/>
        <end position="98"/>
    </location>
</feature>
<dbReference type="SMART" id="SM00248">
    <property type="entry name" value="ANK"/>
    <property type="match status" value="8"/>
</dbReference>
<evidence type="ECO:0000256" key="7">
    <source>
        <dbReference type="PROSITE-ProRule" id="PRU00023"/>
    </source>
</evidence>
<dbReference type="Gene3D" id="1.25.40.20">
    <property type="entry name" value="Ankyrin repeat-containing domain"/>
    <property type="match status" value="1"/>
</dbReference>
<evidence type="ECO:0000313" key="12">
    <source>
        <dbReference type="Proteomes" id="UP000009183"/>
    </source>
</evidence>
<dbReference type="InterPro" id="IPR002110">
    <property type="entry name" value="Ankyrin_rpt"/>
</dbReference>